<dbReference type="SUPFAM" id="SSF53850">
    <property type="entry name" value="Periplasmic binding protein-like II"/>
    <property type="match status" value="1"/>
</dbReference>
<protein>
    <submittedName>
        <fullName evidence="6">LysR family transcriptional regulator</fullName>
    </submittedName>
</protein>
<evidence type="ECO:0000256" key="2">
    <source>
        <dbReference type="ARBA" id="ARBA00023015"/>
    </source>
</evidence>
<proteinExistence type="inferred from homology"/>
<dbReference type="Proteomes" id="UP000252023">
    <property type="component" value="Chromosome"/>
</dbReference>
<dbReference type="AlphaFoldDB" id="A0A344PNJ7"/>
<dbReference type="EMBL" id="CP030918">
    <property type="protein sequence ID" value="AXC50952.1"/>
    <property type="molecule type" value="Genomic_DNA"/>
</dbReference>
<dbReference type="FunFam" id="1.10.10.10:FF:000001">
    <property type="entry name" value="LysR family transcriptional regulator"/>
    <property type="match status" value="1"/>
</dbReference>
<reference evidence="7" key="1">
    <citation type="submission" date="2018-07" db="EMBL/GenBank/DDBJ databases">
        <title>Genome sequencing of Paracoccus sp. SC2-6.</title>
        <authorList>
            <person name="Heo J."/>
            <person name="Kim S.-J."/>
            <person name="Kwon S.-W."/>
        </authorList>
    </citation>
    <scope>NUCLEOTIDE SEQUENCE [LARGE SCALE GENOMIC DNA]</scope>
    <source>
        <strain evidence="7">SC2-6</strain>
    </source>
</reference>
<dbReference type="PROSITE" id="PS50931">
    <property type="entry name" value="HTH_LYSR"/>
    <property type="match status" value="1"/>
</dbReference>
<dbReference type="RefSeq" id="WP_114077240.1">
    <property type="nucleotide sequence ID" value="NZ_CP030918.1"/>
</dbReference>
<dbReference type="GO" id="GO:0003700">
    <property type="term" value="F:DNA-binding transcription factor activity"/>
    <property type="evidence" value="ECO:0007669"/>
    <property type="project" value="InterPro"/>
</dbReference>
<sequence length="317" mass="33940">MPLRFTLRQLEYLVAVGEAGSVTHAAQRLNVSAPSVSAAIAQLEAEFGLPLFVRRHAQGVAPTQAGRRFVDEARAVLHQAARLSDLAADVTSQVRGPLAVGCMTTLAQIVLPQLRRSFADRYPQVEFHQSEGSQAVLIEGLRAATVDIALSFDIGLPVDLAFSPLVSLPPYAVMAPDHPLAARASVAVEDLAVHPMVLLDLPISAEYFMSFFTNRGLRPVIGERTRDLALMQSLVANGFGYSIGNIRPASTSAPDGKPLCFVPLTGPVPRIHLGLTRVAGRVASRTVRAFVEHAQERISAETAPGLILRPRRPGDAG</sequence>
<keyword evidence="4" id="KW-0804">Transcription</keyword>
<dbReference type="PANTHER" id="PTHR30346">
    <property type="entry name" value="TRANSCRIPTIONAL DUAL REGULATOR HCAR-RELATED"/>
    <property type="match status" value="1"/>
</dbReference>
<evidence type="ECO:0000256" key="1">
    <source>
        <dbReference type="ARBA" id="ARBA00009437"/>
    </source>
</evidence>
<keyword evidence="7" id="KW-1185">Reference proteome</keyword>
<dbReference type="GO" id="GO:0032993">
    <property type="term" value="C:protein-DNA complex"/>
    <property type="evidence" value="ECO:0007669"/>
    <property type="project" value="TreeGrafter"/>
</dbReference>
<dbReference type="Gene3D" id="3.40.190.10">
    <property type="entry name" value="Periplasmic binding protein-like II"/>
    <property type="match status" value="2"/>
</dbReference>
<dbReference type="Pfam" id="PF03466">
    <property type="entry name" value="LysR_substrate"/>
    <property type="match status" value="1"/>
</dbReference>
<accession>A0A344PNJ7</accession>
<organism evidence="6 7">
    <name type="scientific">Paracoccus suum</name>
    <dbReference type="NCBI Taxonomy" id="2259340"/>
    <lineage>
        <taxon>Bacteria</taxon>
        <taxon>Pseudomonadati</taxon>
        <taxon>Pseudomonadota</taxon>
        <taxon>Alphaproteobacteria</taxon>
        <taxon>Rhodobacterales</taxon>
        <taxon>Paracoccaceae</taxon>
        <taxon>Paracoccus</taxon>
    </lineage>
</organism>
<gene>
    <name evidence="6" type="ORF">DRW48_00155</name>
</gene>
<dbReference type="PANTHER" id="PTHR30346:SF0">
    <property type="entry name" value="HCA OPERON TRANSCRIPTIONAL ACTIVATOR HCAR"/>
    <property type="match status" value="1"/>
</dbReference>
<dbReference type="PRINTS" id="PR00039">
    <property type="entry name" value="HTHLYSR"/>
</dbReference>
<dbReference type="Pfam" id="PF00126">
    <property type="entry name" value="HTH_1"/>
    <property type="match status" value="1"/>
</dbReference>
<name>A0A344PNJ7_9RHOB</name>
<evidence type="ECO:0000256" key="4">
    <source>
        <dbReference type="ARBA" id="ARBA00023163"/>
    </source>
</evidence>
<keyword evidence="3" id="KW-0238">DNA-binding</keyword>
<dbReference type="InterPro" id="IPR036388">
    <property type="entry name" value="WH-like_DNA-bd_sf"/>
</dbReference>
<evidence type="ECO:0000259" key="5">
    <source>
        <dbReference type="PROSITE" id="PS50931"/>
    </source>
</evidence>
<dbReference type="Gene3D" id="1.10.10.10">
    <property type="entry name" value="Winged helix-like DNA-binding domain superfamily/Winged helix DNA-binding domain"/>
    <property type="match status" value="1"/>
</dbReference>
<dbReference type="InterPro" id="IPR036390">
    <property type="entry name" value="WH_DNA-bd_sf"/>
</dbReference>
<dbReference type="OrthoDB" id="8679465at2"/>
<dbReference type="SUPFAM" id="SSF46785">
    <property type="entry name" value="Winged helix' DNA-binding domain"/>
    <property type="match status" value="1"/>
</dbReference>
<dbReference type="InterPro" id="IPR005119">
    <property type="entry name" value="LysR_subst-bd"/>
</dbReference>
<keyword evidence="2" id="KW-0805">Transcription regulation</keyword>
<evidence type="ECO:0000313" key="6">
    <source>
        <dbReference type="EMBL" id="AXC50952.1"/>
    </source>
</evidence>
<dbReference type="KEGG" id="pars:DRW48_00155"/>
<dbReference type="GO" id="GO:0003677">
    <property type="term" value="F:DNA binding"/>
    <property type="evidence" value="ECO:0007669"/>
    <property type="project" value="UniProtKB-KW"/>
</dbReference>
<evidence type="ECO:0000313" key="7">
    <source>
        <dbReference type="Proteomes" id="UP000252023"/>
    </source>
</evidence>
<dbReference type="InterPro" id="IPR000847">
    <property type="entry name" value="LysR_HTH_N"/>
</dbReference>
<feature type="domain" description="HTH lysR-type" evidence="5">
    <location>
        <begin position="5"/>
        <end position="63"/>
    </location>
</feature>
<comment type="similarity">
    <text evidence="1">Belongs to the LysR transcriptional regulatory family.</text>
</comment>
<evidence type="ECO:0000256" key="3">
    <source>
        <dbReference type="ARBA" id="ARBA00023125"/>
    </source>
</evidence>